<accession>A0A0F7SF36</accession>
<dbReference type="GO" id="GO:0000723">
    <property type="term" value="P:telomere maintenance"/>
    <property type="evidence" value="ECO:0007669"/>
    <property type="project" value="InterPro"/>
</dbReference>
<feature type="compositionally biased region" description="Low complexity" evidence="2">
    <location>
        <begin position="75"/>
        <end position="86"/>
    </location>
</feature>
<feature type="domain" description="AAA+ ATPase" evidence="3">
    <location>
        <begin position="262"/>
        <end position="556"/>
    </location>
</feature>
<feature type="compositionally biased region" description="Polar residues" evidence="2">
    <location>
        <begin position="87"/>
        <end position="104"/>
    </location>
</feature>
<dbReference type="EC" id="5.6.2.3" evidence="1"/>
<feature type="region of interest" description="Disordered" evidence="2">
    <location>
        <begin position="75"/>
        <end position="104"/>
    </location>
</feature>
<sequence>MAAHKQSLRVPVIPKTDRLPVVLNSTESLTRTTNSKECRSVDQSDKLKITDDAIDSDDEFDDLESEEIELLMSQYDQPPSSSLPSSAQTMGSSFHSTPLSSQPVERISSTYSTLISSFLELALNMEPNTVTPRQKSDAAKTSRKGTETLRRKRNERSQSNGPIDEEEPPSSIYLTNPSSSTHKDTSSLTRISSYDIQTTSSSSSLPIPSSSFEPIISSTSATYELSPSPSLSLCDLTLTDESEALQSKLSSEQRDVLRLVLDGESVFFSGPAGTGKSFLLKEIIRQLQDRGQSIAITATTGIAALPLQGQTIHSWAGIGQGQLPAEALYRAIAKLTWDKDQGTWVERNPPITSFALDRWREVDILVIDELSMLDGVLLVLLGDFFQLPPVANKGQNATFAFEASSWSECVNNVVMLKKVFRQKDENFVNVLNQMRIDRLDENSIKLLTGLSRAPEGRALTELYPTRSQVTRANTLRLGSLTGALIKYPAIDYPGCTPSGKKVEPERVRIALRACRAADTVELKVGARVMLLVNLGKDHPNLVNGSTGSVVQFLNLETARRKNIRIAEQTIRGSDGRDPLEITVPLPTVGKVPKVFPVIKFDTETLLIPSFRFEEQSSFGPSGRTYVEATRVQIPLMLGWALSIHKSQGMTLTDLKIDLDRTFEKGQAYVGISRCVSLQRLQVLNFNIDKVRAHPKVIRWARDLLPELD</sequence>
<feature type="region of interest" description="Disordered" evidence="2">
    <location>
        <begin position="129"/>
        <end position="188"/>
    </location>
</feature>
<protein>
    <recommendedName>
        <fullName evidence="1">ATP-dependent DNA helicase</fullName>
        <ecNumber evidence="1">5.6.2.3</ecNumber>
    </recommendedName>
</protein>
<dbReference type="SMART" id="SM00382">
    <property type="entry name" value="AAA"/>
    <property type="match status" value="1"/>
</dbReference>
<name>A0A0F7SF36_PHARH</name>
<dbReference type="InterPro" id="IPR051055">
    <property type="entry name" value="PIF1_helicase"/>
</dbReference>
<evidence type="ECO:0000259" key="3">
    <source>
        <dbReference type="SMART" id="SM00382"/>
    </source>
</evidence>
<evidence type="ECO:0000313" key="4">
    <source>
        <dbReference type="EMBL" id="CDZ97321.1"/>
    </source>
</evidence>
<reference evidence="4" key="1">
    <citation type="submission" date="2014-08" db="EMBL/GenBank/DDBJ databases">
        <authorList>
            <person name="Sharma Rahul"/>
            <person name="Thines Marco"/>
        </authorList>
    </citation>
    <scope>NUCLEOTIDE SEQUENCE</scope>
</reference>
<dbReference type="Gene3D" id="3.40.50.300">
    <property type="entry name" value="P-loop containing nucleotide triphosphate hydrolases"/>
    <property type="match status" value="1"/>
</dbReference>
<keyword evidence="1" id="KW-0378">Hydrolase</keyword>
<dbReference type="CDD" id="cd18809">
    <property type="entry name" value="SF1_C_RecD"/>
    <property type="match status" value="1"/>
</dbReference>
<keyword evidence="1" id="KW-0547">Nucleotide-binding</keyword>
<keyword evidence="1" id="KW-0233">DNA recombination</keyword>
<proteinExistence type="inferred from homology"/>
<dbReference type="SUPFAM" id="SSF52540">
    <property type="entry name" value="P-loop containing nucleoside triphosphate hydrolases"/>
    <property type="match status" value="2"/>
</dbReference>
<dbReference type="Pfam" id="PF05970">
    <property type="entry name" value="PIF1"/>
    <property type="match status" value="1"/>
</dbReference>
<dbReference type="GO" id="GO:0006310">
    <property type="term" value="P:DNA recombination"/>
    <property type="evidence" value="ECO:0007669"/>
    <property type="project" value="UniProtKB-KW"/>
</dbReference>
<keyword evidence="1" id="KW-0234">DNA repair</keyword>
<dbReference type="InterPro" id="IPR027417">
    <property type="entry name" value="P-loop_NTPase"/>
</dbReference>
<dbReference type="EMBL" id="LN483167">
    <property type="protein sequence ID" value="CDZ97321.1"/>
    <property type="molecule type" value="Genomic_DNA"/>
</dbReference>
<dbReference type="InterPro" id="IPR003593">
    <property type="entry name" value="AAA+_ATPase"/>
</dbReference>
<dbReference type="GO" id="GO:0016887">
    <property type="term" value="F:ATP hydrolysis activity"/>
    <property type="evidence" value="ECO:0007669"/>
    <property type="project" value="RHEA"/>
</dbReference>
<comment type="similarity">
    <text evidence="1">Belongs to the helicase family.</text>
</comment>
<dbReference type="PANTHER" id="PTHR47642">
    <property type="entry name" value="ATP-DEPENDENT DNA HELICASE"/>
    <property type="match status" value="1"/>
</dbReference>
<organism evidence="4">
    <name type="scientific">Phaffia rhodozyma</name>
    <name type="common">Yeast</name>
    <name type="synonym">Xanthophyllomyces dendrorhous</name>
    <dbReference type="NCBI Taxonomy" id="264483"/>
    <lineage>
        <taxon>Eukaryota</taxon>
        <taxon>Fungi</taxon>
        <taxon>Dikarya</taxon>
        <taxon>Basidiomycota</taxon>
        <taxon>Agaricomycotina</taxon>
        <taxon>Tremellomycetes</taxon>
        <taxon>Cystofilobasidiales</taxon>
        <taxon>Mrakiaceae</taxon>
        <taxon>Phaffia</taxon>
    </lineage>
</organism>
<keyword evidence="1" id="KW-0227">DNA damage</keyword>
<keyword evidence="1" id="KW-0067">ATP-binding</keyword>
<evidence type="ECO:0000256" key="1">
    <source>
        <dbReference type="RuleBase" id="RU363044"/>
    </source>
</evidence>
<dbReference type="AlphaFoldDB" id="A0A0F7SF36"/>
<evidence type="ECO:0000256" key="2">
    <source>
        <dbReference type="SAM" id="MobiDB-lite"/>
    </source>
</evidence>
<comment type="cofactor">
    <cofactor evidence="1">
        <name>Mg(2+)</name>
        <dbReference type="ChEBI" id="CHEBI:18420"/>
    </cofactor>
</comment>
<comment type="catalytic activity">
    <reaction evidence="1">
        <text>ATP + H2O = ADP + phosphate + H(+)</text>
        <dbReference type="Rhea" id="RHEA:13065"/>
        <dbReference type="ChEBI" id="CHEBI:15377"/>
        <dbReference type="ChEBI" id="CHEBI:15378"/>
        <dbReference type="ChEBI" id="CHEBI:30616"/>
        <dbReference type="ChEBI" id="CHEBI:43474"/>
        <dbReference type="ChEBI" id="CHEBI:456216"/>
        <dbReference type="EC" id="5.6.2.3"/>
    </reaction>
</comment>
<dbReference type="InterPro" id="IPR010285">
    <property type="entry name" value="DNA_helicase_pif1-like_DEAD"/>
</dbReference>
<feature type="compositionally biased region" description="Polar residues" evidence="2">
    <location>
        <begin position="172"/>
        <end position="188"/>
    </location>
</feature>
<dbReference type="GO" id="GO:0005524">
    <property type="term" value="F:ATP binding"/>
    <property type="evidence" value="ECO:0007669"/>
    <property type="project" value="UniProtKB-KW"/>
</dbReference>
<dbReference type="GO" id="GO:0006281">
    <property type="term" value="P:DNA repair"/>
    <property type="evidence" value="ECO:0007669"/>
    <property type="project" value="UniProtKB-KW"/>
</dbReference>
<dbReference type="PANTHER" id="PTHR47642:SF5">
    <property type="entry name" value="ATP-DEPENDENT DNA HELICASE"/>
    <property type="match status" value="1"/>
</dbReference>
<keyword evidence="1 4" id="KW-0347">Helicase</keyword>
<feature type="compositionally biased region" description="Basic and acidic residues" evidence="2">
    <location>
        <begin position="134"/>
        <end position="149"/>
    </location>
</feature>
<dbReference type="GO" id="GO:0043139">
    <property type="term" value="F:5'-3' DNA helicase activity"/>
    <property type="evidence" value="ECO:0007669"/>
    <property type="project" value="UniProtKB-EC"/>
</dbReference>